<dbReference type="RefSeq" id="WP_254770853.1">
    <property type="nucleotide sequence ID" value="NZ_CP101114.1"/>
</dbReference>
<organism evidence="1 2">
    <name type="scientific">Bartonella harrusi</name>
    <dbReference type="NCBI Taxonomy" id="2961895"/>
    <lineage>
        <taxon>Bacteria</taxon>
        <taxon>Pseudomonadati</taxon>
        <taxon>Pseudomonadota</taxon>
        <taxon>Alphaproteobacteria</taxon>
        <taxon>Hyphomicrobiales</taxon>
        <taxon>Bartonellaceae</taxon>
        <taxon>Bartonella</taxon>
    </lineage>
</organism>
<keyword evidence="2" id="KW-1185">Reference proteome</keyword>
<proteinExistence type="predicted"/>
<reference evidence="1" key="1">
    <citation type="submission" date="2022-07" db="EMBL/GenBank/DDBJ databases">
        <title>First report of Bartonella spp. in marsupials in Brazil, with a description of Bartonella harrusi sp. nov. and new proposal for taxonomic reclassification of species of the genus Bartonella.</title>
        <authorList>
            <person name="Amaral R.B."/>
        </authorList>
    </citation>
    <scope>NUCLEOTIDE SEQUENCE</scope>
    <source>
        <strain evidence="1">117A</strain>
    </source>
</reference>
<evidence type="ECO:0000313" key="2">
    <source>
        <dbReference type="Proteomes" id="UP001059475"/>
    </source>
</evidence>
<protein>
    <submittedName>
        <fullName evidence="1">Hemagglutinin repeat-containing protein</fullName>
    </submittedName>
</protein>
<dbReference type="InterPro" id="IPR025157">
    <property type="entry name" value="Hemagglutinin_rpt"/>
</dbReference>
<dbReference type="Pfam" id="PF13332">
    <property type="entry name" value="Fil_haemagg_2"/>
    <property type="match status" value="1"/>
</dbReference>
<dbReference type="Proteomes" id="UP001059475">
    <property type="component" value="Chromosome"/>
</dbReference>
<dbReference type="EMBL" id="CP101114">
    <property type="protein sequence ID" value="UTO28998.1"/>
    <property type="molecule type" value="Genomic_DNA"/>
</dbReference>
<gene>
    <name evidence="1" type="ORF">NMK50_03220</name>
</gene>
<name>A0ABY5EX30_9HYPH</name>
<evidence type="ECO:0000313" key="1">
    <source>
        <dbReference type="EMBL" id="UTO28998.1"/>
    </source>
</evidence>
<sequence length="589" mass="63096">MNANLNSTQSASVNVGYSYGTGGAGGTGNASFGKGKGSSKELQQKNSHVIGTGTVHTASGANTTLAGAVVSGNQVKVDVGESLTITSRSDSGQTSNKQKSISVGFGGSKSFDAGSTSLSLQKDQSSSDYSSVIEQSGIKAGDGGFDINVKDNTTLTGGLISSSAPAENNSLITGSITATDITNSAHAKASSHGVSVSGGGLLQQGTSGILKNLAKNALGHGKAKDAAEGETKSAISEGTIILTGATNQRAMGQDAGQIIDALNRNTAAAHQAVGQLNVAPLEDILRNRLGMKNQWVDEWFDYWDKVREIAFIKKHPVGEVEHAENGNVLYLKDKNGEYIKDSNGKYITLYHYLKPEEEQHLQAGSDGIRRMFYNGIYNTPDDAARNAVQLADNKNEPLYFTYFPQAEDKLVEFGVAFYQKFWEGDTWGLSNSTKKFQNFVRQYGNKGAIVSAHSRGTLTVSNRVNNFKKHGVHGVAKKTDFYLFGAAAHNQSIANTVDEISYGKKNYVYTQGHLLDPISTVVGYNWPTAYKVPNLYLLPAIPTIEQGKALLGYDPSTHRCYGDASRECKTNYGSFPFKKTHSTRTGNKK</sequence>
<accession>A0ABY5EX30</accession>